<name>A0ABW3NTQ9_9SPHN</name>
<accession>A0ABW3NTQ9</accession>
<evidence type="ECO:0000313" key="1">
    <source>
        <dbReference type="EMBL" id="MFD1103716.1"/>
    </source>
</evidence>
<dbReference type="InterPro" id="IPR053745">
    <property type="entry name" value="Viral_Tail_Comp_sf"/>
</dbReference>
<dbReference type="Gene3D" id="3.30.2000.30">
    <property type="match status" value="1"/>
</dbReference>
<evidence type="ECO:0000313" key="2">
    <source>
        <dbReference type="Proteomes" id="UP001597203"/>
    </source>
</evidence>
<comment type="caution">
    <text evidence="1">The sequence shown here is derived from an EMBL/GenBank/DDBJ whole genome shotgun (WGS) entry which is preliminary data.</text>
</comment>
<reference evidence="2" key="1">
    <citation type="journal article" date="2019" name="Int. J. Syst. Evol. Microbiol.">
        <title>The Global Catalogue of Microorganisms (GCM) 10K type strain sequencing project: providing services to taxonomists for standard genome sequencing and annotation.</title>
        <authorList>
            <consortium name="The Broad Institute Genomics Platform"/>
            <consortium name="The Broad Institute Genome Sequencing Center for Infectious Disease"/>
            <person name="Wu L."/>
            <person name="Ma J."/>
        </authorList>
    </citation>
    <scope>NUCLEOTIDE SEQUENCE [LARGE SCALE GENOMIC DNA]</scope>
    <source>
        <strain evidence="2">CCUG 54329</strain>
    </source>
</reference>
<sequence length="135" mass="14019">MTDIVDLITPTQDAVIAKLKVGVPAELGTVHQHVKQDTPPPFVMVGSIDATNEGSKGAQSESMQVELHFVTRGPSRAPLLALMGAARAALEGADLEADGVRFETPNFLGSTVSNAGPDGVTYAGVSTFEFIAEPA</sequence>
<gene>
    <name evidence="1" type="ORF">ACFQ24_02125</name>
</gene>
<proteinExistence type="predicted"/>
<dbReference type="EMBL" id="JBHTLS010000009">
    <property type="protein sequence ID" value="MFD1103716.1"/>
    <property type="molecule type" value="Genomic_DNA"/>
</dbReference>
<dbReference type="Pfam" id="PF11367">
    <property type="entry name" value="Tail_completion_gp17"/>
    <property type="match status" value="1"/>
</dbReference>
<organism evidence="1 2">
    <name type="scientific">Sphingobium olei</name>
    <dbReference type="NCBI Taxonomy" id="420955"/>
    <lineage>
        <taxon>Bacteria</taxon>
        <taxon>Pseudomonadati</taxon>
        <taxon>Pseudomonadota</taxon>
        <taxon>Alphaproteobacteria</taxon>
        <taxon>Sphingomonadales</taxon>
        <taxon>Sphingomonadaceae</taxon>
        <taxon>Sphingobium</taxon>
    </lineage>
</organism>
<keyword evidence="2" id="KW-1185">Reference proteome</keyword>
<dbReference type="RefSeq" id="WP_380908741.1">
    <property type="nucleotide sequence ID" value="NZ_JBHTLS010000009.1"/>
</dbReference>
<dbReference type="Proteomes" id="UP001597203">
    <property type="component" value="Unassembled WGS sequence"/>
</dbReference>
<protein>
    <submittedName>
        <fullName evidence="1">DUF3168 domain-containing protein</fullName>
    </submittedName>
</protein>
<dbReference type="InterPro" id="IPR021508">
    <property type="entry name" value="Gp17-like"/>
</dbReference>